<dbReference type="GO" id="GO:0002184">
    <property type="term" value="P:cytoplasmic translational termination"/>
    <property type="evidence" value="ECO:0007669"/>
    <property type="project" value="UniProtKB-ARBA"/>
</dbReference>
<dbReference type="InterPro" id="IPR050100">
    <property type="entry name" value="TRAFAC_GTPase_members"/>
</dbReference>
<feature type="compositionally biased region" description="Low complexity" evidence="12">
    <location>
        <begin position="345"/>
        <end position="371"/>
    </location>
</feature>
<feature type="compositionally biased region" description="Pro residues" evidence="12">
    <location>
        <begin position="450"/>
        <end position="469"/>
    </location>
</feature>
<dbReference type="FunFam" id="3.40.50.300:FF:000204">
    <property type="entry name" value="Translation elongation factor Tu"/>
    <property type="match status" value="1"/>
</dbReference>
<dbReference type="SUPFAM" id="SSF52540">
    <property type="entry name" value="P-loop containing nucleoside triphosphate hydrolases"/>
    <property type="match status" value="1"/>
</dbReference>
<dbReference type="InterPro" id="IPR009000">
    <property type="entry name" value="Transl_B-barrel_sf"/>
</dbReference>
<keyword evidence="5" id="KW-0378">Hydrolase</keyword>
<feature type="region of interest" description="Disordered" evidence="12">
    <location>
        <begin position="578"/>
        <end position="620"/>
    </location>
</feature>
<dbReference type="GO" id="GO:0003924">
    <property type="term" value="F:GTPase activity"/>
    <property type="evidence" value="ECO:0007669"/>
    <property type="project" value="InterPro"/>
</dbReference>
<dbReference type="AlphaFoldDB" id="A0A8H6Y6G4"/>
<keyword evidence="6" id="KW-0810">Translation regulation</keyword>
<dbReference type="OrthoDB" id="342024at2759"/>
<comment type="subunit">
    <text evidence="10">Component of the Dom34-Hbs1 complex, also named Pelota-HBS1L complex, composed of dom34 and hbs1.</text>
</comment>
<evidence type="ECO:0000256" key="1">
    <source>
        <dbReference type="ARBA" id="ARBA00004496"/>
    </source>
</evidence>
<organism evidence="14 15">
    <name type="scientific">Mycena venus</name>
    <dbReference type="NCBI Taxonomy" id="2733690"/>
    <lineage>
        <taxon>Eukaryota</taxon>
        <taxon>Fungi</taxon>
        <taxon>Dikarya</taxon>
        <taxon>Basidiomycota</taxon>
        <taxon>Agaricomycotina</taxon>
        <taxon>Agaricomycetes</taxon>
        <taxon>Agaricomycetidae</taxon>
        <taxon>Agaricales</taxon>
        <taxon>Marasmiineae</taxon>
        <taxon>Mycenaceae</taxon>
        <taxon>Mycena</taxon>
    </lineage>
</organism>
<dbReference type="InterPro" id="IPR009001">
    <property type="entry name" value="Transl_elong_EF1A/Init_IF2_C"/>
</dbReference>
<keyword evidence="4" id="KW-0547">Nucleotide-binding</keyword>
<dbReference type="CDD" id="cd16267">
    <property type="entry name" value="HBS1-like_II"/>
    <property type="match status" value="1"/>
</dbReference>
<evidence type="ECO:0000256" key="3">
    <source>
        <dbReference type="ARBA" id="ARBA00022490"/>
    </source>
</evidence>
<dbReference type="Pfam" id="PF08938">
    <property type="entry name" value="HBS1_N"/>
    <property type="match status" value="1"/>
</dbReference>
<dbReference type="CDD" id="cd04093">
    <property type="entry name" value="HBS1_C_III"/>
    <property type="match status" value="1"/>
</dbReference>
<dbReference type="GO" id="GO:0005525">
    <property type="term" value="F:GTP binding"/>
    <property type="evidence" value="ECO:0007669"/>
    <property type="project" value="UniProtKB-KW"/>
</dbReference>
<feature type="region of interest" description="Disordered" evidence="12">
    <location>
        <begin position="94"/>
        <end position="119"/>
    </location>
</feature>
<dbReference type="PANTHER" id="PTHR23115">
    <property type="entry name" value="TRANSLATION FACTOR"/>
    <property type="match status" value="1"/>
</dbReference>
<dbReference type="Gene3D" id="2.40.30.10">
    <property type="entry name" value="Translation factors"/>
    <property type="match status" value="2"/>
</dbReference>
<comment type="catalytic activity">
    <reaction evidence="9">
        <text>GTP + H2O = GDP + phosphate + H(+)</text>
        <dbReference type="Rhea" id="RHEA:19669"/>
        <dbReference type="ChEBI" id="CHEBI:15377"/>
        <dbReference type="ChEBI" id="CHEBI:15378"/>
        <dbReference type="ChEBI" id="CHEBI:37565"/>
        <dbReference type="ChEBI" id="CHEBI:43474"/>
        <dbReference type="ChEBI" id="CHEBI:58189"/>
    </reaction>
    <physiologicalReaction direction="left-to-right" evidence="9">
        <dbReference type="Rhea" id="RHEA:19670"/>
    </physiologicalReaction>
</comment>
<dbReference type="Gene3D" id="3.40.50.300">
    <property type="entry name" value="P-loop containing nucleotide triphosphate hydrolases"/>
    <property type="match status" value="1"/>
</dbReference>
<dbReference type="InterPro" id="IPR004161">
    <property type="entry name" value="EFTu-like_2"/>
</dbReference>
<dbReference type="InterPro" id="IPR054696">
    <property type="entry name" value="GTP-eEF1A_C"/>
</dbReference>
<dbReference type="CDD" id="cd01883">
    <property type="entry name" value="EF1_alpha"/>
    <property type="match status" value="1"/>
</dbReference>
<feature type="compositionally biased region" description="Low complexity" evidence="12">
    <location>
        <begin position="314"/>
        <end position="332"/>
    </location>
</feature>
<dbReference type="Pfam" id="PF22594">
    <property type="entry name" value="GTP-eEF1A_C"/>
    <property type="match status" value="1"/>
</dbReference>
<feature type="region of interest" description="Disordered" evidence="12">
    <location>
        <begin position="249"/>
        <end position="387"/>
    </location>
</feature>
<evidence type="ECO:0000313" key="15">
    <source>
        <dbReference type="Proteomes" id="UP000620124"/>
    </source>
</evidence>
<dbReference type="PRINTS" id="PR00315">
    <property type="entry name" value="ELONGATNFCT"/>
</dbReference>
<evidence type="ECO:0000256" key="6">
    <source>
        <dbReference type="ARBA" id="ARBA00022845"/>
    </source>
</evidence>
<dbReference type="Pfam" id="PF03144">
    <property type="entry name" value="GTP_EFTU_D2"/>
    <property type="match status" value="1"/>
</dbReference>
<evidence type="ECO:0000256" key="5">
    <source>
        <dbReference type="ARBA" id="ARBA00022801"/>
    </source>
</evidence>
<dbReference type="GO" id="GO:0006417">
    <property type="term" value="P:regulation of translation"/>
    <property type="evidence" value="ECO:0007669"/>
    <property type="project" value="UniProtKB-KW"/>
</dbReference>
<evidence type="ECO:0000256" key="7">
    <source>
        <dbReference type="ARBA" id="ARBA00022917"/>
    </source>
</evidence>
<dbReference type="InterPro" id="IPR000795">
    <property type="entry name" value="T_Tr_GTP-bd_dom"/>
</dbReference>
<evidence type="ECO:0000256" key="2">
    <source>
        <dbReference type="ARBA" id="ARBA00007249"/>
    </source>
</evidence>
<dbReference type="InterPro" id="IPR027417">
    <property type="entry name" value="P-loop_NTPase"/>
</dbReference>
<dbReference type="PROSITE" id="PS51722">
    <property type="entry name" value="G_TR_2"/>
    <property type="match status" value="1"/>
</dbReference>
<evidence type="ECO:0000256" key="9">
    <source>
        <dbReference type="ARBA" id="ARBA00049117"/>
    </source>
</evidence>
<dbReference type="SUPFAM" id="SSF50447">
    <property type="entry name" value="Translation proteins"/>
    <property type="match status" value="1"/>
</dbReference>
<comment type="similarity">
    <text evidence="2">Belongs to the TRAFAC class translation factor GTPase superfamily. Classic translation factor GTPase family. EF-Tu/EF-1A subfamily.</text>
</comment>
<dbReference type="InterPro" id="IPR015033">
    <property type="entry name" value="HBS1-like_N"/>
</dbReference>
<sequence length="1100" mass="119536">MVARHRLVKNMNLDRHMEEDEALSDGGEDYISDEHQAFLNNGLDRVREVIGDADESGLSDAAIKDILWECEFNHEETMPWVLEEIEKNRLAQERKVPSHISKDLPPLPPQPPEQRELGYGEYSPPALGPPRVIQAEAVEPEERSHVPLIKLAQQQLDHPADLLSESGGAPVKRNLSTITERTERTEIWPTRPQHMSLNLPRPPSTVTTSYGRAVEPVPTDSVVNSMDPDLIPVSPSGSALHRLSFYEPAPSLPPSESDSYDSYRSPKAPSEPVPPLDTIPDIPDLNSKSSRQITQNPASLSQPAKKSKLAMLATSRATTSSTRSESSRSTGTDVVGSVKTYPDLRPTSQSIRPPSSISSSSTTQASTSTSSHLPEEHTEYLTPIANGPTVTTAITTSYQSLYSLTNPTRPPAGTEPFVVPLSTPTSANGSADAKKSKLAMKIKKAQEKNQPPPAAAPEAPPPSIPPIFLPKPTRTRAAPSAFASLLVDDVPDDEATRLAKQQKLKGRQPEEPRHRSKRKHPPKIPDFLERSTRHIAGADEKGAYFLLFYETFCFQNLIPSYVATREREKAQKLLAQRQLADGKSASSSRAASPMGNLAKGGKKAAGSTTKSGPAANMDQRQLDMAGLNLVEKETSKAEEAPKMNFAHDKLLEEVRKTIDAQGAEGKPRLSLVVIGHVDAGKSTLMGRLLYELGRMDERTKIANERNSVKAGKSSFSWAWGLDGTTEERERGITMDVALESFSTTKRQITVLDAPGHREFIPNMISGASRADCALLVVDASNGEFEAGFERGGQTREHLVLARSLGVAQVIVAINKLDQVQWEKDRYDDICTLLRPFMVQSGFHPSRTSYVPIGAMLGVNLVSCEGDDAKHLLQWYKGPTLVDLLDKLEPPQRDITSSARIPISNIFKGQGSGTSVSGRLLSGVVQVGERLRVLPGDETAVVKSIEVEEENVPWAAAGSNLTMALVSVDPIQLTIGSVLCPPTDPVPLASTFTARILIFDIQVPIISGAMIELFHHSRDVPATISKLIATLDRTSSKVVKSNPRVLSKTSSAEVQITVRATGSSGRSIPVEPYAVNKAMGRILIRREGETIAAGIVMEVLG</sequence>
<evidence type="ECO:0000256" key="10">
    <source>
        <dbReference type="ARBA" id="ARBA00063537"/>
    </source>
</evidence>
<reference evidence="14" key="1">
    <citation type="submission" date="2020-05" db="EMBL/GenBank/DDBJ databases">
        <title>Mycena genomes resolve the evolution of fungal bioluminescence.</title>
        <authorList>
            <person name="Tsai I.J."/>
        </authorList>
    </citation>
    <scope>NUCLEOTIDE SEQUENCE</scope>
    <source>
        <strain evidence="14">CCC161011</strain>
    </source>
</reference>
<protein>
    <recommendedName>
        <fullName evidence="11">Elongation factor 1 alpha-like protein</fullName>
    </recommendedName>
</protein>
<dbReference type="FunFam" id="2.40.30.10:FF:000020">
    <property type="entry name" value="Translation elongation factor EF-1"/>
    <property type="match status" value="1"/>
</dbReference>
<feature type="compositionally biased region" description="Polar residues" evidence="12">
    <location>
        <begin position="286"/>
        <end position="304"/>
    </location>
</feature>
<dbReference type="EMBL" id="JACAZI010000009">
    <property type="protein sequence ID" value="KAF7353056.1"/>
    <property type="molecule type" value="Genomic_DNA"/>
</dbReference>
<keyword evidence="3" id="KW-0963">Cytoplasm</keyword>
<evidence type="ECO:0000256" key="4">
    <source>
        <dbReference type="ARBA" id="ARBA00022741"/>
    </source>
</evidence>
<dbReference type="GO" id="GO:1990533">
    <property type="term" value="C:Dom34-Hbs1 complex"/>
    <property type="evidence" value="ECO:0007669"/>
    <property type="project" value="UniProtKB-ARBA"/>
</dbReference>
<evidence type="ECO:0000256" key="12">
    <source>
        <dbReference type="SAM" id="MobiDB-lite"/>
    </source>
</evidence>
<proteinExistence type="inferred from homology"/>
<dbReference type="FunFam" id="2.40.30.10:FF:000070">
    <property type="entry name" value="Translation elongation factor EF-1 subunit"/>
    <property type="match status" value="1"/>
</dbReference>
<keyword evidence="7" id="KW-0648">Protein biosynthesis</keyword>
<keyword evidence="8" id="KW-0342">GTP-binding</keyword>
<gene>
    <name evidence="14" type="ORF">MVEN_01273400</name>
</gene>
<name>A0A8H6Y6G4_9AGAR</name>
<dbReference type="Proteomes" id="UP000620124">
    <property type="component" value="Unassembled WGS sequence"/>
</dbReference>
<comment type="caution">
    <text evidence="14">The sequence shown here is derived from an EMBL/GenBank/DDBJ whole genome shotgun (WGS) entry which is preliminary data.</text>
</comment>
<evidence type="ECO:0000256" key="8">
    <source>
        <dbReference type="ARBA" id="ARBA00023134"/>
    </source>
</evidence>
<evidence type="ECO:0000313" key="14">
    <source>
        <dbReference type="EMBL" id="KAF7353056.1"/>
    </source>
</evidence>
<comment type="subcellular location">
    <subcellularLocation>
        <location evidence="1">Cytoplasm</location>
    </subcellularLocation>
</comment>
<dbReference type="SUPFAM" id="SSF50465">
    <property type="entry name" value="EF-Tu/eEF-1alpha/eIF2-gamma C-terminal domain"/>
    <property type="match status" value="1"/>
</dbReference>
<evidence type="ECO:0000259" key="13">
    <source>
        <dbReference type="PROSITE" id="PS51722"/>
    </source>
</evidence>
<dbReference type="Pfam" id="PF00009">
    <property type="entry name" value="GTP_EFTU"/>
    <property type="match status" value="1"/>
</dbReference>
<feature type="region of interest" description="Disordered" evidence="12">
    <location>
        <begin position="499"/>
        <end position="526"/>
    </location>
</feature>
<accession>A0A8H6Y6G4</accession>
<evidence type="ECO:0000256" key="11">
    <source>
        <dbReference type="ARBA" id="ARBA00074866"/>
    </source>
</evidence>
<feature type="region of interest" description="Disordered" evidence="12">
    <location>
        <begin position="403"/>
        <end position="473"/>
    </location>
</feature>
<keyword evidence="15" id="KW-1185">Reference proteome</keyword>
<feature type="domain" description="Tr-type G" evidence="13">
    <location>
        <begin position="666"/>
        <end position="892"/>
    </location>
</feature>
<dbReference type="GO" id="GO:0005829">
    <property type="term" value="C:cytosol"/>
    <property type="evidence" value="ECO:0007669"/>
    <property type="project" value="GOC"/>
</dbReference>